<evidence type="ECO:0000313" key="2">
    <source>
        <dbReference type="EMBL" id="QNA45524.1"/>
    </source>
</evidence>
<keyword evidence="3" id="KW-1185">Reference proteome</keyword>
<dbReference type="InterPro" id="IPR050570">
    <property type="entry name" value="Cell_wall_metabolism_enzyme"/>
</dbReference>
<dbReference type="InterPro" id="IPR016047">
    <property type="entry name" value="M23ase_b-sheet_dom"/>
</dbReference>
<dbReference type="KEGG" id="lacs:H4075_04795"/>
<proteinExistence type="predicted"/>
<dbReference type="PANTHER" id="PTHR21666">
    <property type="entry name" value="PEPTIDASE-RELATED"/>
    <property type="match status" value="1"/>
</dbReference>
<sequence>MKYFKRLAVGLLLLIALGFLLPQHFISPVKGSTRQSYHQQSFWAYPWGTSVTHKGVDIFSKEGTDVVSSTGGLVLYTGKIKKGGNVVLILGPKWRLHYYAHLREIKTSTFAWTNRREVIGTVGTTGNAAGKAPHLHYTIRSIIPLPWRKDNSIQGWKKMFYLNPIDYLNTAQK</sequence>
<reference evidence="3" key="1">
    <citation type="submission" date="2020-08" db="EMBL/GenBank/DDBJ databases">
        <title>Lacibacter sp. S13-6-6 genome sequencing.</title>
        <authorList>
            <person name="Jin L."/>
        </authorList>
    </citation>
    <scope>NUCLEOTIDE SEQUENCE [LARGE SCALE GENOMIC DNA]</scope>
    <source>
        <strain evidence="3">S13-6-6</strain>
    </source>
</reference>
<gene>
    <name evidence="2" type="ORF">H4075_04795</name>
</gene>
<dbReference type="Pfam" id="PF01551">
    <property type="entry name" value="Peptidase_M23"/>
    <property type="match status" value="1"/>
</dbReference>
<dbReference type="Gene3D" id="2.70.70.10">
    <property type="entry name" value="Glucose Permease (Domain IIA)"/>
    <property type="match status" value="1"/>
</dbReference>
<feature type="domain" description="M23ase beta-sheet core" evidence="1">
    <location>
        <begin position="52"/>
        <end position="140"/>
    </location>
</feature>
<dbReference type="InterPro" id="IPR011055">
    <property type="entry name" value="Dup_hybrid_motif"/>
</dbReference>
<dbReference type="GO" id="GO:0004222">
    <property type="term" value="F:metalloendopeptidase activity"/>
    <property type="evidence" value="ECO:0007669"/>
    <property type="project" value="TreeGrafter"/>
</dbReference>
<dbReference type="EMBL" id="CP060007">
    <property type="protein sequence ID" value="QNA45524.1"/>
    <property type="molecule type" value="Genomic_DNA"/>
</dbReference>
<name>A0A7G5XJ71_9BACT</name>
<dbReference type="SUPFAM" id="SSF51261">
    <property type="entry name" value="Duplicated hybrid motif"/>
    <property type="match status" value="1"/>
</dbReference>
<evidence type="ECO:0000313" key="3">
    <source>
        <dbReference type="Proteomes" id="UP000515344"/>
    </source>
</evidence>
<dbReference type="PANTHER" id="PTHR21666:SF268">
    <property type="entry name" value="PEPTIDASE M23 DOMAIN-CONTAINING PROTEIN"/>
    <property type="match status" value="1"/>
</dbReference>
<dbReference type="RefSeq" id="WP_182804657.1">
    <property type="nucleotide sequence ID" value="NZ_CP060007.1"/>
</dbReference>
<dbReference type="Proteomes" id="UP000515344">
    <property type="component" value="Chromosome"/>
</dbReference>
<organism evidence="2 3">
    <name type="scientific">Lacibacter sediminis</name>
    <dbReference type="NCBI Taxonomy" id="2760713"/>
    <lineage>
        <taxon>Bacteria</taxon>
        <taxon>Pseudomonadati</taxon>
        <taxon>Bacteroidota</taxon>
        <taxon>Chitinophagia</taxon>
        <taxon>Chitinophagales</taxon>
        <taxon>Chitinophagaceae</taxon>
        <taxon>Lacibacter</taxon>
    </lineage>
</organism>
<evidence type="ECO:0000259" key="1">
    <source>
        <dbReference type="Pfam" id="PF01551"/>
    </source>
</evidence>
<dbReference type="AlphaFoldDB" id="A0A7G5XJ71"/>
<protein>
    <submittedName>
        <fullName evidence="2">M23 family metallopeptidase</fullName>
    </submittedName>
</protein>
<accession>A0A7G5XJ71</accession>
<dbReference type="CDD" id="cd12797">
    <property type="entry name" value="M23_peptidase"/>
    <property type="match status" value="1"/>
</dbReference>